<comment type="caution">
    <text evidence="1">The sequence shown here is derived from an EMBL/GenBank/DDBJ whole genome shotgun (WGS) entry which is preliminary data.</text>
</comment>
<reference evidence="1" key="1">
    <citation type="submission" date="2021-03" db="EMBL/GenBank/DDBJ databases">
        <title>Bacillus suaedae sp. nov., isolated from Suaeda aralocaspica.</title>
        <authorList>
            <person name="Lei R.F.R."/>
        </authorList>
    </citation>
    <scope>NUCLEOTIDE SEQUENCE</scope>
    <source>
        <strain evidence="1">YZJH907-2</strain>
    </source>
</reference>
<name>A0A941ANH3_9BACI</name>
<evidence type="ECO:0000313" key="2">
    <source>
        <dbReference type="Proteomes" id="UP000678228"/>
    </source>
</evidence>
<evidence type="ECO:0000313" key="1">
    <source>
        <dbReference type="EMBL" id="MBP3950337.1"/>
    </source>
</evidence>
<protein>
    <submittedName>
        <fullName evidence="1">Uncharacterized protein</fullName>
    </submittedName>
</protein>
<organism evidence="1 2">
    <name type="scientific">Halalkalibacter suaedae</name>
    <dbReference type="NCBI Taxonomy" id="2822140"/>
    <lineage>
        <taxon>Bacteria</taxon>
        <taxon>Bacillati</taxon>
        <taxon>Bacillota</taxon>
        <taxon>Bacilli</taxon>
        <taxon>Bacillales</taxon>
        <taxon>Bacillaceae</taxon>
        <taxon>Halalkalibacter</taxon>
    </lineage>
</organism>
<dbReference type="RefSeq" id="WP_210595988.1">
    <property type="nucleotide sequence ID" value="NZ_JAGKSQ010000002.1"/>
</dbReference>
<accession>A0A941ANH3</accession>
<proteinExistence type="predicted"/>
<keyword evidence="2" id="KW-1185">Reference proteome</keyword>
<dbReference type="EMBL" id="JAGKSQ010000002">
    <property type="protein sequence ID" value="MBP3950337.1"/>
    <property type="molecule type" value="Genomic_DNA"/>
</dbReference>
<sequence length="111" mass="12350">MKPPMKQNVTLKSPVIQGGTIVKNEFSRPILKDSNQRARVQRSTKLVQGKDGQRYESKLEVDLPPDVQVGYDSFISYTDSFGIETEGKVISVSESTNLSGSKVYFRTVHVG</sequence>
<dbReference type="Proteomes" id="UP000678228">
    <property type="component" value="Unassembled WGS sequence"/>
</dbReference>
<dbReference type="AlphaFoldDB" id="A0A941ANH3"/>
<gene>
    <name evidence="1" type="ORF">J7W16_04270</name>
</gene>